<dbReference type="EMBL" id="CAXDID020000028">
    <property type="protein sequence ID" value="CAL5992347.1"/>
    <property type="molecule type" value="Genomic_DNA"/>
</dbReference>
<organism evidence="1 2">
    <name type="scientific">Hexamita inflata</name>
    <dbReference type="NCBI Taxonomy" id="28002"/>
    <lineage>
        <taxon>Eukaryota</taxon>
        <taxon>Metamonada</taxon>
        <taxon>Diplomonadida</taxon>
        <taxon>Hexamitidae</taxon>
        <taxon>Hexamitinae</taxon>
        <taxon>Hexamita</taxon>
    </lineage>
</organism>
<keyword evidence="2" id="KW-1185">Reference proteome</keyword>
<accession>A0ABP1HEB6</accession>
<dbReference type="Proteomes" id="UP001642409">
    <property type="component" value="Unassembled WGS sequence"/>
</dbReference>
<name>A0ABP1HEB6_9EUKA</name>
<protein>
    <submittedName>
        <fullName evidence="1">Hypothetical_protein</fullName>
    </submittedName>
</protein>
<comment type="caution">
    <text evidence="1">The sequence shown here is derived from an EMBL/GenBank/DDBJ whole genome shotgun (WGS) entry which is preliminary data.</text>
</comment>
<sequence length="115" mass="13398">MLNNSFIRDNFNMRQLQHRLCTQHIVRSITIINQPDFAHDQYVNDSESDQSINFENQLQTSSFKTLLFKQLISSAVSSVCASFSTSENEVEVLYIENNSSQELYIQLKLVEKQFQ</sequence>
<gene>
    <name evidence="1" type="ORF">HINF_LOCUS12540</name>
</gene>
<proteinExistence type="predicted"/>
<reference evidence="1 2" key="1">
    <citation type="submission" date="2024-07" db="EMBL/GenBank/DDBJ databases">
        <authorList>
            <person name="Akdeniz Z."/>
        </authorList>
    </citation>
    <scope>NUCLEOTIDE SEQUENCE [LARGE SCALE GENOMIC DNA]</scope>
</reference>
<evidence type="ECO:0000313" key="2">
    <source>
        <dbReference type="Proteomes" id="UP001642409"/>
    </source>
</evidence>
<evidence type="ECO:0000313" key="1">
    <source>
        <dbReference type="EMBL" id="CAL5992347.1"/>
    </source>
</evidence>